<accession>A0A0R3K456</accession>
<reference evidence="1 2" key="1">
    <citation type="submission" date="2014-03" db="EMBL/GenBank/DDBJ databases">
        <title>Bradyrhizobium valentinum sp. nov., isolated from effective nodules of Lupinus mariae-josephae, a lupine endemic of basic-lime soils in Eastern Spain.</title>
        <authorList>
            <person name="Duran D."/>
            <person name="Rey L."/>
            <person name="Navarro A."/>
            <person name="Busquets A."/>
            <person name="Imperial J."/>
            <person name="Ruiz-Argueso T."/>
        </authorList>
    </citation>
    <scope>NUCLEOTIDE SEQUENCE [LARGE SCALE GENOMIC DNA]</scope>
    <source>
        <strain evidence="1 2">LmjM3</strain>
    </source>
</reference>
<proteinExistence type="predicted"/>
<dbReference type="OrthoDB" id="7376530at2"/>
<dbReference type="STRING" id="1518501.CQ10_22585"/>
<name>A0A0R3K456_9BRAD</name>
<sequence>MDCLNQKLKREVDRVNPVMNLPPIDARSPDIKTGVVNIPAVQQQYGRNFGVSVMPYRPPPLVFSAPGGLHR</sequence>
<keyword evidence="2" id="KW-1185">Reference proteome</keyword>
<protein>
    <submittedName>
        <fullName evidence="1">Uncharacterized protein</fullName>
    </submittedName>
</protein>
<dbReference type="EMBL" id="LLXX01000236">
    <property type="protein sequence ID" value="KRQ90423.1"/>
    <property type="molecule type" value="Genomic_DNA"/>
</dbReference>
<organism evidence="1 2">
    <name type="scientific">Bradyrhizobium valentinum</name>
    <dbReference type="NCBI Taxonomy" id="1518501"/>
    <lineage>
        <taxon>Bacteria</taxon>
        <taxon>Pseudomonadati</taxon>
        <taxon>Pseudomonadota</taxon>
        <taxon>Alphaproteobacteria</taxon>
        <taxon>Hyphomicrobiales</taxon>
        <taxon>Nitrobacteraceae</taxon>
        <taxon>Bradyrhizobium</taxon>
    </lineage>
</organism>
<evidence type="ECO:0000313" key="2">
    <source>
        <dbReference type="Proteomes" id="UP000051913"/>
    </source>
</evidence>
<dbReference type="AlphaFoldDB" id="A0A0R3K456"/>
<gene>
    <name evidence="1" type="ORF">CP49_16495</name>
</gene>
<dbReference type="Proteomes" id="UP000051913">
    <property type="component" value="Unassembled WGS sequence"/>
</dbReference>
<comment type="caution">
    <text evidence="1">The sequence shown here is derived from an EMBL/GenBank/DDBJ whole genome shotgun (WGS) entry which is preliminary data.</text>
</comment>
<evidence type="ECO:0000313" key="1">
    <source>
        <dbReference type="EMBL" id="KRQ90423.1"/>
    </source>
</evidence>